<sequence length="50" mass="5883">MKPIFGNDNYVMNRVPKLKLVYIVANVVKPLQLKYKNYRKRGAYYVSSSD</sequence>
<organism evidence="1 2">
    <name type="scientific">Staphylococcus arlettae</name>
    <dbReference type="NCBI Taxonomy" id="29378"/>
    <lineage>
        <taxon>Bacteria</taxon>
        <taxon>Bacillati</taxon>
        <taxon>Bacillota</taxon>
        <taxon>Bacilli</taxon>
        <taxon>Bacillales</taxon>
        <taxon>Staphylococcaceae</taxon>
        <taxon>Staphylococcus</taxon>
    </lineage>
</organism>
<proteinExistence type="predicted"/>
<name>A0ABQ0XWC2_9STAP</name>
<gene>
    <name evidence="1" type="ORF">SAR03_20570</name>
</gene>
<keyword evidence="2" id="KW-1185">Reference proteome</keyword>
<protein>
    <submittedName>
        <fullName evidence="1">Uncharacterized protein</fullName>
    </submittedName>
</protein>
<accession>A0ABQ0XWC2</accession>
<reference evidence="1 2" key="1">
    <citation type="submission" date="2019-07" db="EMBL/GenBank/DDBJ databases">
        <title>Whole genome shotgun sequence of Staphylococcus arlettae NBRC 109765.</title>
        <authorList>
            <person name="Hosoyama A."/>
            <person name="Uohara A."/>
            <person name="Ohji S."/>
            <person name="Ichikawa N."/>
        </authorList>
    </citation>
    <scope>NUCLEOTIDE SEQUENCE [LARGE SCALE GENOMIC DNA]</scope>
    <source>
        <strain evidence="1 2">NBRC 109765</strain>
    </source>
</reference>
<evidence type="ECO:0000313" key="1">
    <source>
        <dbReference type="EMBL" id="GEQ01020.1"/>
    </source>
</evidence>
<evidence type="ECO:0000313" key="2">
    <source>
        <dbReference type="Proteomes" id="UP000321598"/>
    </source>
</evidence>
<dbReference type="Proteomes" id="UP000321598">
    <property type="component" value="Unassembled WGS sequence"/>
</dbReference>
<dbReference type="EMBL" id="BKAV01000024">
    <property type="protein sequence ID" value="GEQ01020.1"/>
    <property type="molecule type" value="Genomic_DNA"/>
</dbReference>
<comment type="caution">
    <text evidence="1">The sequence shown here is derived from an EMBL/GenBank/DDBJ whole genome shotgun (WGS) entry which is preliminary data.</text>
</comment>